<feature type="transmembrane region" description="Helical" evidence="7">
    <location>
        <begin position="260"/>
        <end position="285"/>
    </location>
</feature>
<evidence type="ECO:0000256" key="7">
    <source>
        <dbReference type="SAM" id="Phobius"/>
    </source>
</evidence>
<name>A0ABT0HNF2_9BACT</name>
<comment type="caution">
    <text evidence="8">The sequence shown here is derived from an EMBL/GenBank/DDBJ whole genome shotgun (WGS) entry which is preliminary data.</text>
</comment>
<accession>A0ABT0HNF2</accession>
<dbReference type="Proteomes" id="UP001202180">
    <property type="component" value="Unassembled WGS sequence"/>
</dbReference>
<feature type="transmembrane region" description="Helical" evidence="7">
    <location>
        <begin position="6"/>
        <end position="23"/>
    </location>
</feature>
<dbReference type="InterPro" id="IPR000715">
    <property type="entry name" value="Glycosyl_transferase_4"/>
</dbReference>
<organism evidence="8 9">
    <name type="scientific">Spirosoma liriopis</name>
    <dbReference type="NCBI Taxonomy" id="2937440"/>
    <lineage>
        <taxon>Bacteria</taxon>
        <taxon>Pseudomonadati</taxon>
        <taxon>Bacteroidota</taxon>
        <taxon>Cytophagia</taxon>
        <taxon>Cytophagales</taxon>
        <taxon>Cytophagaceae</taxon>
        <taxon>Spirosoma</taxon>
    </lineage>
</organism>
<feature type="transmembrane region" description="Helical" evidence="7">
    <location>
        <begin position="142"/>
        <end position="160"/>
    </location>
</feature>
<evidence type="ECO:0000256" key="1">
    <source>
        <dbReference type="ARBA" id="ARBA00004651"/>
    </source>
</evidence>
<feature type="transmembrane region" description="Helical" evidence="7">
    <location>
        <begin position="68"/>
        <end position="86"/>
    </location>
</feature>
<keyword evidence="5 7" id="KW-1133">Transmembrane helix</keyword>
<evidence type="ECO:0000256" key="4">
    <source>
        <dbReference type="ARBA" id="ARBA00022692"/>
    </source>
</evidence>
<feature type="transmembrane region" description="Helical" evidence="7">
    <location>
        <begin position="116"/>
        <end position="135"/>
    </location>
</feature>
<feature type="transmembrane region" description="Helical" evidence="7">
    <location>
        <begin position="291"/>
        <end position="310"/>
    </location>
</feature>
<evidence type="ECO:0000256" key="3">
    <source>
        <dbReference type="ARBA" id="ARBA00022679"/>
    </source>
</evidence>
<feature type="transmembrane region" description="Helical" evidence="7">
    <location>
        <begin position="44"/>
        <end position="62"/>
    </location>
</feature>
<dbReference type="PANTHER" id="PTHR22926">
    <property type="entry name" value="PHOSPHO-N-ACETYLMURAMOYL-PENTAPEPTIDE-TRANSFERASE"/>
    <property type="match status" value="1"/>
</dbReference>
<dbReference type="Pfam" id="PF00953">
    <property type="entry name" value="Glycos_transf_4"/>
    <property type="match status" value="1"/>
</dbReference>
<comment type="subcellular location">
    <subcellularLocation>
        <location evidence="1">Cell membrane</location>
        <topology evidence="1">Multi-pass membrane protein</topology>
    </subcellularLocation>
</comment>
<feature type="transmembrane region" description="Helical" evidence="7">
    <location>
        <begin position="166"/>
        <end position="182"/>
    </location>
</feature>
<keyword evidence="4 7" id="KW-0812">Transmembrane</keyword>
<evidence type="ECO:0000256" key="6">
    <source>
        <dbReference type="ARBA" id="ARBA00023136"/>
    </source>
</evidence>
<dbReference type="EMBL" id="JALPRF010000002">
    <property type="protein sequence ID" value="MCK8493178.1"/>
    <property type="molecule type" value="Genomic_DNA"/>
</dbReference>
<evidence type="ECO:0000313" key="9">
    <source>
        <dbReference type="Proteomes" id="UP001202180"/>
    </source>
</evidence>
<evidence type="ECO:0000313" key="8">
    <source>
        <dbReference type="EMBL" id="MCK8493178.1"/>
    </source>
</evidence>
<keyword evidence="2" id="KW-1003">Cell membrane</keyword>
<reference evidence="8 9" key="1">
    <citation type="submission" date="2022-04" db="EMBL/GenBank/DDBJ databases">
        <title>Spirosoma sp. strain RP8 genome sequencing and assembly.</title>
        <authorList>
            <person name="Jung Y."/>
        </authorList>
    </citation>
    <scope>NUCLEOTIDE SEQUENCE [LARGE SCALE GENOMIC DNA]</scope>
    <source>
        <strain evidence="8 9">RP8</strain>
    </source>
</reference>
<evidence type="ECO:0008006" key="10">
    <source>
        <dbReference type="Google" id="ProtNLM"/>
    </source>
</evidence>
<gene>
    <name evidence="8" type="ORF">M0L20_15020</name>
</gene>
<keyword evidence="9" id="KW-1185">Reference proteome</keyword>
<sequence>MNLIEYVLIVVFLLTGELLYLRAARHFGIVDIPNERSLHTDQTIVRGGGIVFWLAAAVSVVYSDFEPTCFFVGLSLVALVSFLDDIRGVAWQYRIYAQFVAVSLLMYQTTNLLPTLWVILLLVVGVGILNAFNFMDGSNGMTAFYSLITIGTIWYGQSLYTTASLLFPQTFAALLIFSWFNARQQAICFAGDVGSVSIGFICLYVLIEFIKASESCLPALFLAVYGIDSVLTIGYRLYLGQNIVQAHRLHLFQRIVYEQQWPHLLVAALYASIQLVVNGLVFYALDWSLSAQSVLAVGLLLVLASGYGLASQRLTKAQKKSRLSKADSVMLS</sequence>
<keyword evidence="6 7" id="KW-0472">Membrane</keyword>
<keyword evidence="3" id="KW-0808">Transferase</keyword>
<dbReference type="RefSeq" id="WP_248477767.1">
    <property type="nucleotide sequence ID" value="NZ_JALPRF010000002.1"/>
</dbReference>
<evidence type="ECO:0000256" key="2">
    <source>
        <dbReference type="ARBA" id="ARBA00022475"/>
    </source>
</evidence>
<dbReference type="PANTHER" id="PTHR22926:SF3">
    <property type="entry name" value="UNDECAPRENYL-PHOSPHATE ALPHA-N-ACETYLGLUCOSAMINYL 1-PHOSPHATE TRANSFERASE"/>
    <property type="match status" value="1"/>
</dbReference>
<protein>
    <recommendedName>
        <fullName evidence="10">Glycosyltransferase family 4 protein</fullName>
    </recommendedName>
</protein>
<feature type="transmembrane region" description="Helical" evidence="7">
    <location>
        <begin position="219"/>
        <end position="239"/>
    </location>
</feature>
<evidence type="ECO:0000256" key="5">
    <source>
        <dbReference type="ARBA" id="ARBA00022989"/>
    </source>
</evidence>
<proteinExistence type="predicted"/>
<feature type="transmembrane region" description="Helical" evidence="7">
    <location>
        <begin position="189"/>
        <end position="207"/>
    </location>
</feature>